<evidence type="ECO:0000313" key="3">
    <source>
        <dbReference type="Proteomes" id="UP001476798"/>
    </source>
</evidence>
<feature type="region of interest" description="Disordered" evidence="1">
    <location>
        <begin position="1"/>
        <end position="21"/>
    </location>
</feature>
<dbReference type="EMBL" id="JAHRIO010041945">
    <property type="protein sequence ID" value="MEQ2172414.1"/>
    <property type="molecule type" value="Genomic_DNA"/>
</dbReference>
<accession>A0ABV0NLZ3</accession>
<dbReference type="Proteomes" id="UP001476798">
    <property type="component" value="Unassembled WGS sequence"/>
</dbReference>
<organism evidence="2 3">
    <name type="scientific">Goodea atripinnis</name>
    <dbReference type="NCBI Taxonomy" id="208336"/>
    <lineage>
        <taxon>Eukaryota</taxon>
        <taxon>Metazoa</taxon>
        <taxon>Chordata</taxon>
        <taxon>Craniata</taxon>
        <taxon>Vertebrata</taxon>
        <taxon>Euteleostomi</taxon>
        <taxon>Actinopterygii</taxon>
        <taxon>Neopterygii</taxon>
        <taxon>Teleostei</taxon>
        <taxon>Neoteleostei</taxon>
        <taxon>Acanthomorphata</taxon>
        <taxon>Ovalentaria</taxon>
        <taxon>Atherinomorphae</taxon>
        <taxon>Cyprinodontiformes</taxon>
        <taxon>Goodeidae</taxon>
        <taxon>Goodea</taxon>
    </lineage>
</organism>
<evidence type="ECO:0000256" key="1">
    <source>
        <dbReference type="SAM" id="MobiDB-lite"/>
    </source>
</evidence>
<gene>
    <name evidence="2" type="ORF">GOODEAATRI_020768</name>
</gene>
<proteinExistence type="predicted"/>
<comment type="caution">
    <text evidence="2">The sequence shown here is derived from an EMBL/GenBank/DDBJ whole genome shotgun (WGS) entry which is preliminary data.</text>
</comment>
<sequence>MSGCCPNSPDPSFLAPPPSSLGAGNTQTNVACFSALTLGADRRSKTSQPLGNGFRSCRVVMASRRC</sequence>
<reference evidence="2 3" key="1">
    <citation type="submission" date="2021-06" db="EMBL/GenBank/DDBJ databases">
        <authorList>
            <person name="Palmer J.M."/>
        </authorList>
    </citation>
    <scope>NUCLEOTIDE SEQUENCE [LARGE SCALE GENOMIC DNA]</scope>
    <source>
        <strain evidence="2 3">GA_2019</strain>
        <tissue evidence="2">Muscle</tissue>
    </source>
</reference>
<name>A0ABV0NLZ3_9TELE</name>
<protein>
    <submittedName>
        <fullName evidence="2">Uncharacterized protein</fullName>
    </submittedName>
</protein>
<keyword evidence="3" id="KW-1185">Reference proteome</keyword>
<evidence type="ECO:0000313" key="2">
    <source>
        <dbReference type="EMBL" id="MEQ2172414.1"/>
    </source>
</evidence>